<feature type="transmembrane region" description="Helical" evidence="1">
    <location>
        <begin position="55"/>
        <end position="85"/>
    </location>
</feature>
<keyword evidence="1" id="KW-0812">Transmembrane</keyword>
<feature type="transmembrane region" description="Helical" evidence="1">
    <location>
        <begin position="128"/>
        <end position="146"/>
    </location>
</feature>
<proteinExistence type="predicted"/>
<reference evidence="2 3" key="1">
    <citation type="submission" date="2016-10" db="EMBL/GenBank/DDBJ databases">
        <authorList>
            <person name="de Groot N.N."/>
        </authorList>
    </citation>
    <scope>NUCLEOTIDE SEQUENCE [LARGE SCALE GENOMIC DNA]</scope>
    <source>
        <strain evidence="2 3">DSM 19113</strain>
    </source>
</reference>
<evidence type="ECO:0000256" key="1">
    <source>
        <dbReference type="SAM" id="Phobius"/>
    </source>
</evidence>
<evidence type="ECO:0000313" key="3">
    <source>
        <dbReference type="Proteomes" id="UP000199376"/>
    </source>
</evidence>
<feature type="transmembrane region" description="Helical" evidence="1">
    <location>
        <begin position="24"/>
        <end position="49"/>
    </location>
</feature>
<evidence type="ECO:0000313" key="2">
    <source>
        <dbReference type="EMBL" id="SFC09269.1"/>
    </source>
</evidence>
<feature type="transmembrane region" description="Helical" evidence="1">
    <location>
        <begin position="97"/>
        <end position="116"/>
    </location>
</feature>
<gene>
    <name evidence="2" type="ORF">SAMN05660453_1023</name>
</gene>
<organism evidence="2 3">
    <name type="scientific">Fructobacillus durionis</name>
    <dbReference type="NCBI Taxonomy" id="283737"/>
    <lineage>
        <taxon>Bacteria</taxon>
        <taxon>Bacillati</taxon>
        <taxon>Bacillota</taxon>
        <taxon>Bacilli</taxon>
        <taxon>Lactobacillales</taxon>
        <taxon>Lactobacillaceae</taxon>
        <taxon>Fructobacillus</taxon>
    </lineage>
</organism>
<dbReference type="GO" id="GO:0016020">
    <property type="term" value="C:membrane"/>
    <property type="evidence" value="ECO:0007669"/>
    <property type="project" value="InterPro"/>
</dbReference>
<sequence>MMQAYRNFFFHYFNLKQTTGRKDYWLATFVNLIVALIFYAVSSFLFYLLGITDQFLILNLFVAFAMIIWLILATFFALAILIPMFTLSFRRYRDTGLSMWAFWIEPFLLIALLFLLTEEFSDGFTNIWAVWITGLLLVADILIKLLPTASQTDSE</sequence>
<protein>
    <submittedName>
        <fullName evidence="2">Uncharacterized membrane protein YhaH, DUF805 family</fullName>
    </submittedName>
</protein>
<keyword evidence="1" id="KW-0472">Membrane</keyword>
<accession>A0A1I1GC20</accession>
<dbReference type="STRING" id="283737.SAMN05660453_1023"/>
<name>A0A1I1GC20_9LACO</name>
<keyword evidence="1" id="KW-1133">Transmembrane helix</keyword>
<dbReference type="InterPro" id="IPR008523">
    <property type="entry name" value="DUF805"/>
</dbReference>
<dbReference type="Pfam" id="PF05656">
    <property type="entry name" value="DUF805"/>
    <property type="match status" value="1"/>
</dbReference>
<dbReference type="OrthoDB" id="2285053at2"/>
<dbReference type="EMBL" id="FOLI01000005">
    <property type="protein sequence ID" value="SFC09269.1"/>
    <property type="molecule type" value="Genomic_DNA"/>
</dbReference>
<dbReference type="Proteomes" id="UP000199376">
    <property type="component" value="Unassembled WGS sequence"/>
</dbReference>
<dbReference type="AlphaFoldDB" id="A0A1I1GC20"/>
<keyword evidence="3" id="KW-1185">Reference proteome</keyword>
<dbReference type="RefSeq" id="WP_091502648.1">
    <property type="nucleotide sequence ID" value="NZ_FOLI01000005.1"/>
</dbReference>